<dbReference type="InterPro" id="IPR011335">
    <property type="entry name" value="Restrct_endonuc-II-like"/>
</dbReference>
<dbReference type="Proteomes" id="UP000320806">
    <property type="component" value="Unassembled WGS sequence"/>
</dbReference>
<comment type="caution">
    <text evidence="2">The sequence shown here is derived from an EMBL/GenBank/DDBJ whole genome shotgun (WGS) entry which is preliminary data.</text>
</comment>
<evidence type="ECO:0000259" key="1">
    <source>
        <dbReference type="Pfam" id="PF24706"/>
    </source>
</evidence>
<name>A0A542EEE3_9MICO</name>
<dbReference type="InterPro" id="IPR056086">
    <property type="entry name" value="DUF7669"/>
</dbReference>
<organism evidence="2 3">
    <name type="scientific">Yimella lutea</name>
    <dbReference type="NCBI Taxonomy" id="587872"/>
    <lineage>
        <taxon>Bacteria</taxon>
        <taxon>Bacillati</taxon>
        <taxon>Actinomycetota</taxon>
        <taxon>Actinomycetes</taxon>
        <taxon>Micrococcales</taxon>
        <taxon>Dermacoccaceae</taxon>
        <taxon>Yimella</taxon>
    </lineage>
</organism>
<sequence>MTVWELLRDYAATQSGAFTSQEALSWFRRHAPDKANERTIRTHIRGASWNVDNRSQFSSKEPFLTKLDRGLFRRARPEEIEGWRADVPAPAVTPLPSVPAEGDPASEWHTEENTQRLLVEWLADEGWTIVRTANTATREHGLDVVAERDGQRLGVEVKGYPSRFYVAGPKKGQVKTSTPKEQAKKWYAHALVPAMRLRTQEPDSLSVMCFPDFPVYRALYADTALSLRAAAIEVWVVSQNGGVERID</sequence>
<keyword evidence="3" id="KW-1185">Reference proteome</keyword>
<proteinExistence type="predicted"/>
<evidence type="ECO:0000313" key="3">
    <source>
        <dbReference type="Proteomes" id="UP000320806"/>
    </source>
</evidence>
<evidence type="ECO:0000313" key="2">
    <source>
        <dbReference type="EMBL" id="TQJ13718.1"/>
    </source>
</evidence>
<dbReference type="Pfam" id="PF01870">
    <property type="entry name" value="Hjc"/>
    <property type="match status" value="1"/>
</dbReference>
<gene>
    <name evidence="2" type="ORF">FB459_1147</name>
</gene>
<dbReference type="InterPro" id="IPR002732">
    <property type="entry name" value="Hjc"/>
</dbReference>
<protein>
    <submittedName>
        <fullName evidence="2">Holliday junction resolvase hjc</fullName>
    </submittedName>
</protein>
<dbReference type="EMBL" id="VFMO01000001">
    <property type="protein sequence ID" value="TQJ13718.1"/>
    <property type="molecule type" value="Genomic_DNA"/>
</dbReference>
<reference evidence="2 3" key="1">
    <citation type="submission" date="2019-06" db="EMBL/GenBank/DDBJ databases">
        <title>Sequencing the genomes of 1000 actinobacteria strains.</title>
        <authorList>
            <person name="Klenk H.-P."/>
        </authorList>
    </citation>
    <scope>NUCLEOTIDE SEQUENCE [LARGE SCALE GENOMIC DNA]</scope>
    <source>
        <strain evidence="2 3">DSM 19828</strain>
    </source>
</reference>
<dbReference type="SUPFAM" id="SSF52980">
    <property type="entry name" value="Restriction endonuclease-like"/>
    <property type="match status" value="1"/>
</dbReference>
<accession>A0A542EEE3</accession>
<feature type="domain" description="DUF7669" evidence="1">
    <location>
        <begin position="2"/>
        <end position="74"/>
    </location>
</feature>
<dbReference type="AlphaFoldDB" id="A0A542EEE3"/>
<dbReference type="Pfam" id="PF24706">
    <property type="entry name" value="DUF7669"/>
    <property type="match status" value="1"/>
</dbReference>